<dbReference type="Pfam" id="PF12951">
    <property type="entry name" value="PATR"/>
    <property type="match status" value="1"/>
</dbReference>
<feature type="active site" description="Charge relay system" evidence="6">
    <location>
        <position position="393"/>
    </location>
</feature>
<dbReference type="InterPro" id="IPR050131">
    <property type="entry name" value="Peptidase_S8_subtilisin-like"/>
</dbReference>
<dbReference type="SUPFAM" id="SSF52743">
    <property type="entry name" value="Subtilisin-like"/>
    <property type="match status" value="1"/>
</dbReference>
<dbReference type="KEGG" id="boz:DBV39_17300"/>
<dbReference type="InterPro" id="IPR034061">
    <property type="entry name" value="Peptidases_S8_Autotransporter"/>
</dbReference>
<keyword evidence="2 6" id="KW-0645">Protease</keyword>
<dbReference type="PROSITE" id="PS51892">
    <property type="entry name" value="SUBTILASE"/>
    <property type="match status" value="1"/>
</dbReference>
<dbReference type="CDD" id="cd04848">
    <property type="entry name" value="Peptidases_S8_Autotransporter_serine_protease_like"/>
    <property type="match status" value="1"/>
</dbReference>
<dbReference type="Pfam" id="PF00082">
    <property type="entry name" value="Peptidase_S8"/>
    <property type="match status" value="1"/>
</dbReference>
<dbReference type="InterPro" id="IPR000209">
    <property type="entry name" value="Peptidase_S8/S53_dom"/>
</dbReference>
<name>A0A2R4XN49_9BURK</name>
<evidence type="ECO:0000259" key="8">
    <source>
        <dbReference type="PROSITE" id="PS51208"/>
    </source>
</evidence>
<evidence type="ECO:0000313" key="10">
    <source>
        <dbReference type="Proteomes" id="UP000244571"/>
    </source>
</evidence>
<evidence type="ECO:0000256" key="7">
    <source>
        <dbReference type="SAM" id="Phobius"/>
    </source>
</evidence>
<dbReference type="InterPro" id="IPR015500">
    <property type="entry name" value="Peptidase_S8_subtilisin-rel"/>
</dbReference>
<dbReference type="SUPFAM" id="SSF103515">
    <property type="entry name" value="Autotransporter"/>
    <property type="match status" value="1"/>
</dbReference>
<dbReference type="InterPro" id="IPR036709">
    <property type="entry name" value="Autotransporte_beta_dom_sf"/>
</dbReference>
<keyword evidence="7" id="KW-1133">Transmembrane helix</keyword>
<keyword evidence="5 6" id="KW-0720">Serine protease</keyword>
<dbReference type="NCBIfam" id="TIGR02601">
    <property type="entry name" value="autotrns_rpt"/>
    <property type="match status" value="1"/>
</dbReference>
<evidence type="ECO:0000256" key="4">
    <source>
        <dbReference type="ARBA" id="ARBA00022801"/>
    </source>
</evidence>
<dbReference type="PROSITE" id="PS51208">
    <property type="entry name" value="AUTOTRANSPORTER"/>
    <property type="match status" value="1"/>
</dbReference>
<feature type="domain" description="Autotransporter" evidence="8">
    <location>
        <begin position="746"/>
        <end position="1025"/>
    </location>
</feature>
<dbReference type="InterPro" id="IPR011050">
    <property type="entry name" value="Pectin_lyase_fold/virulence"/>
</dbReference>
<keyword evidence="7" id="KW-0812">Transmembrane</keyword>
<gene>
    <name evidence="9" type="ORF">DBV39_17300</name>
</gene>
<dbReference type="SMART" id="SM00869">
    <property type="entry name" value="Autotransporter"/>
    <property type="match status" value="1"/>
</dbReference>
<keyword evidence="3" id="KW-0732">Signal</keyword>
<dbReference type="Gene3D" id="3.40.50.200">
    <property type="entry name" value="Peptidase S8/S53 domain"/>
    <property type="match status" value="1"/>
</dbReference>
<protein>
    <recommendedName>
        <fullName evidence="8">Autotransporter domain-containing protein</fullName>
    </recommendedName>
</protein>
<dbReference type="PANTHER" id="PTHR43806:SF11">
    <property type="entry name" value="CEREVISIN-RELATED"/>
    <property type="match status" value="1"/>
</dbReference>
<dbReference type="PRINTS" id="PR00723">
    <property type="entry name" value="SUBTILISIN"/>
</dbReference>
<evidence type="ECO:0000313" key="9">
    <source>
        <dbReference type="EMBL" id="AWB35201.1"/>
    </source>
</evidence>
<proteinExistence type="inferred from homology"/>
<dbReference type="Pfam" id="PF03797">
    <property type="entry name" value="Autotransporter"/>
    <property type="match status" value="1"/>
</dbReference>
<evidence type="ECO:0000256" key="2">
    <source>
        <dbReference type="ARBA" id="ARBA00022670"/>
    </source>
</evidence>
<evidence type="ECO:0000256" key="1">
    <source>
        <dbReference type="ARBA" id="ARBA00011073"/>
    </source>
</evidence>
<comment type="similarity">
    <text evidence="1 6">Belongs to the peptidase S8 family.</text>
</comment>
<evidence type="ECO:0000256" key="3">
    <source>
        <dbReference type="ARBA" id="ARBA00022729"/>
    </source>
</evidence>
<dbReference type="GO" id="GO:0006508">
    <property type="term" value="P:proteolysis"/>
    <property type="evidence" value="ECO:0007669"/>
    <property type="project" value="UniProtKB-KW"/>
</dbReference>
<keyword evidence="4 6" id="KW-0378">Hydrolase</keyword>
<dbReference type="GO" id="GO:0004252">
    <property type="term" value="F:serine-type endopeptidase activity"/>
    <property type="evidence" value="ECO:0007669"/>
    <property type="project" value="UniProtKB-UniRule"/>
</dbReference>
<dbReference type="InterPro" id="IPR005546">
    <property type="entry name" value="Autotransporte_beta"/>
</dbReference>
<dbReference type="InterPro" id="IPR036852">
    <property type="entry name" value="Peptidase_S8/S53_dom_sf"/>
</dbReference>
<dbReference type="Gene3D" id="2.40.128.130">
    <property type="entry name" value="Autotransporter beta-domain"/>
    <property type="match status" value="1"/>
</dbReference>
<dbReference type="InterPro" id="IPR023828">
    <property type="entry name" value="Peptidase_S8_Ser-AS"/>
</dbReference>
<sequence>MAHVFKAESARANPSTKEIAMTITSIPARRITSQSLQPVRSLAHSCRTPRASRVLLPAIAVLWSAFGVLCSTAVQAQPSSLATANISSPSSFVTPEFRANWGLGVIRAQDAYAMGYTGKGVTLGIADEPFQFMHPEFANRVQWPSPIPAFPVPGYEVPSHGTHVMGLAAAARNDVGMMGVAFDTRLSGVIAVPAAGYPFPQDWAQELVDAGVSVMNGSFGPPPAPPMFFQDGSYNPNYQVIDFLALSPDQLDAYYESINKLAKADIVMVFAAGNESEVQPIASQIPAGYGMFPLITPDNTRAGALYRVITDESDRADPSSWEFIPLTDPDLANADASEFQGALITVVALDQNNQIASFSNRCGAAAAWCMGAPGVNLLSSVPMSTYGFKSGTSMASPLVAGSAAVLRQAFPYMTARQIIEVLLTSATDLGDSDVYGHGLLNLGRAVRGPVEFGSNPIFAATFDVDTRGYHSVWSNDISGPGGLRKRGAGVLSLAGNNNYTGDTTVVSGTLAVNGSIVLSDLEVLAQGTLAGSGTVGDTLVRGTVSPGNSIGILTVDGDFLQTAGSTYRYEVNGTGESDAIRVTGAAVIEPGAILKVQPLADLELLREYDVLSVSDTLTGNYTVNGPDYLFLGQRVGLSASNNRVLSYQVARNGVQMASYAQTGNQASVAQAIDSQGPGAQPFDSLVSVTSAAGLPAAFQAFSGEIYASNQAILLANNLALSRALNNRIQDSFLANPQMSRQSGIGRVNSDTIAWLDVYGNSERLAGNQNATSVSANGAGMLVGLEHALSPALRLGGVLGWNQTSAEASASKARTNAYQLGVYGAADLGRARLSAGVTQSWYEVDVNRTISAGYGTPAGSGASSSLSGDATQVFADIGLPFSFSANHTVQPFWNVSQTWLRMSSFNETASFAGLKGDASQNASGFSTLGVRLQSDFQASGATWSTSAMIGWQRGWGDLTTTSTLGFQEGGDAFTIRSAPMARDALALEFGIGATVNQSTKVMLVYSGSFGAGTSSQSLQAQMQWKF</sequence>
<feature type="active site" description="Charge relay system" evidence="6">
    <location>
        <position position="127"/>
    </location>
</feature>
<dbReference type="AlphaFoldDB" id="A0A2R4XN49"/>
<feature type="active site" description="Charge relay system" evidence="6">
    <location>
        <position position="160"/>
    </location>
</feature>
<dbReference type="SUPFAM" id="SSF51126">
    <property type="entry name" value="Pectin lyase-like"/>
    <property type="match status" value="1"/>
</dbReference>
<keyword evidence="7" id="KW-0472">Membrane</keyword>
<dbReference type="InterPro" id="IPR013425">
    <property type="entry name" value="Autotrns_rpt"/>
</dbReference>
<evidence type="ECO:0000256" key="6">
    <source>
        <dbReference type="PROSITE-ProRule" id="PRU01240"/>
    </source>
</evidence>
<evidence type="ECO:0000256" key="5">
    <source>
        <dbReference type="ARBA" id="ARBA00022825"/>
    </source>
</evidence>
<reference evidence="9 10" key="1">
    <citation type="submission" date="2018-04" db="EMBL/GenBank/DDBJ databases">
        <title>Bordetella sp. HZ20 isolated from seawater.</title>
        <authorList>
            <person name="Sun C."/>
        </authorList>
    </citation>
    <scope>NUCLEOTIDE SEQUENCE [LARGE SCALE GENOMIC DNA]</scope>
    <source>
        <strain evidence="9 10">HZ20</strain>
    </source>
</reference>
<dbReference type="Proteomes" id="UP000244571">
    <property type="component" value="Chromosome"/>
</dbReference>
<accession>A0A2R4XN49</accession>
<feature type="transmembrane region" description="Helical" evidence="7">
    <location>
        <begin position="54"/>
        <end position="74"/>
    </location>
</feature>
<dbReference type="PROSITE" id="PS00138">
    <property type="entry name" value="SUBTILASE_SER"/>
    <property type="match status" value="1"/>
</dbReference>
<dbReference type="PANTHER" id="PTHR43806">
    <property type="entry name" value="PEPTIDASE S8"/>
    <property type="match status" value="1"/>
</dbReference>
<dbReference type="EMBL" id="CP028901">
    <property type="protein sequence ID" value="AWB35201.1"/>
    <property type="molecule type" value="Genomic_DNA"/>
</dbReference>
<keyword evidence="10" id="KW-1185">Reference proteome</keyword>
<organism evidence="9 10">
    <name type="scientific">Orrella marina</name>
    <dbReference type="NCBI Taxonomy" id="2163011"/>
    <lineage>
        <taxon>Bacteria</taxon>
        <taxon>Pseudomonadati</taxon>
        <taxon>Pseudomonadota</taxon>
        <taxon>Betaproteobacteria</taxon>
        <taxon>Burkholderiales</taxon>
        <taxon>Alcaligenaceae</taxon>
        <taxon>Orrella</taxon>
    </lineage>
</organism>